<dbReference type="Pfam" id="PF13843">
    <property type="entry name" value="DDE_Tnp_1_7"/>
    <property type="match status" value="1"/>
</dbReference>
<evidence type="ECO:0000256" key="1">
    <source>
        <dbReference type="SAM" id="MobiDB-lite"/>
    </source>
</evidence>
<comment type="caution">
    <text evidence="3">The sequence shown here is derived from an EMBL/GenBank/DDBJ whole genome shotgun (WGS) entry which is preliminary data.</text>
</comment>
<evidence type="ECO:0000313" key="4">
    <source>
        <dbReference type="Proteomes" id="UP000886520"/>
    </source>
</evidence>
<name>A0A9D4UFE2_ADICA</name>
<dbReference type="EMBL" id="JABFUD020000018">
    <property type="protein sequence ID" value="KAI5066672.1"/>
    <property type="molecule type" value="Genomic_DNA"/>
</dbReference>
<evidence type="ECO:0000259" key="2">
    <source>
        <dbReference type="Pfam" id="PF13843"/>
    </source>
</evidence>
<evidence type="ECO:0000313" key="3">
    <source>
        <dbReference type="EMBL" id="KAI5066672.1"/>
    </source>
</evidence>
<feature type="compositionally biased region" description="Basic and acidic residues" evidence="1">
    <location>
        <begin position="138"/>
        <end position="152"/>
    </location>
</feature>
<organism evidence="3 4">
    <name type="scientific">Adiantum capillus-veneris</name>
    <name type="common">Maidenhair fern</name>
    <dbReference type="NCBI Taxonomy" id="13818"/>
    <lineage>
        <taxon>Eukaryota</taxon>
        <taxon>Viridiplantae</taxon>
        <taxon>Streptophyta</taxon>
        <taxon>Embryophyta</taxon>
        <taxon>Tracheophyta</taxon>
        <taxon>Polypodiopsida</taxon>
        <taxon>Polypodiidae</taxon>
        <taxon>Polypodiales</taxon>
        <taxon>Pteridineae</taxon>
        <taxon>Pteridaceae</taxon>
        <taxon>Vittarioideae</taxon>
        <taxon>Adiantum</taxon>
    </lineage>
</organism>
<reference evidence="3" key="1">
    <citation type="submission" date="2021-01" db="EMBL/GenBank/DDBJ databases">
        <title>Adiantum capillus-veneris genome.</title>
        <authorList>
            <person name="Fang Y."/>
            <person name="Liao Q."/>
        </authorList>
    </citation>
    <scope>NUCLEOTIDE SEQUENCE</scope>
    <source>
        <strain evidence="3">H3</strain>
        <tissue evidence="3">Leaf</tissue>
    </source>
</reference>
<gene>
    <name evidence="3" type="ORF">GOP47_0019296</name>
</gene>
<dbReference type="Proteomes" id="UP000886520">
    <property type="component" value="Chromosome 18"/>
</dbReference>
<protein>
    <recommendedName>
        <fullName evidence="2">PiggyBac transposable element-derived protein domain-containing protein</fullName>
    </recommendedName>
</protein>
<proteinExistence type="predicted"/>
<dbReference type="PANTHER" id="PTHR46599">
    <property type="entry name" value="PIGGYBAC TRANSPOSABLE ELEMENT-DERIVED PROTEIN 4"/>
    <property type="match status" value="1"/>
</dbReference>
<dbReference type="PANTHER" id="PTHR46599:SF3">
    <property type="entry name" value="PIGGYBAC TRANSPOSABLE ELEMENT-DERIVED PROTEIN 4"/>
    <property type="match status" value="1"/>
</dbReference>
<dbReference type="AlphaFoldDB" id="A0A9D4UFE2"/>
<dbReference type="OrthoDB" id="6157626at2759"/>
<dbReference type="InterPro" id="IPR029526">
    <property type="entry name" value="PGBD"/>
</dbReference>
<keyword evidence="4" id="KW-1185">Reference proteome</keyword>
<sequence length="430" mass="48867">MDTTDDALTMNALSTHVEETNEEAPFLSTFASIATMPLVGVSGAPPMTCKRGRPPKPVIMGRGRPKAQDADLICDGSSNNVNVDTHDAFRKAHRNHARRIHDANGDVESSHARGKGYKILKKRGKVKNMHVKKGRKSSVHEEGDSCDEHGSVGEEDECEDELLEAEGPVLPNSDDESDWSNVTIPSWKSGDKMHVEPDGTFKVLPTFVDIGGPNLGQVQKELTEIQLFLALFPLDLIDMIVGETNRYALEKQEQVLCKYGSTRRWKDLDRHSFLRFIVVYLGMALQYMLDKNYYWKGETYGVMHYSNYAEKMGQTEYQKIKCFLHVKDNSQSPLLRGMREHKLWQVLPLEERLKAMFQLHFNCGQNVTVDERIIPSKCKLNPCRVYNPKKPHKFGIPLWNLCDSETGYGCMANFLVQSFHIILYLCLQKI</sequence>
<feature type="domain" description="PiggyBac transposable element-derived protein" evidence="2">
    <location>
        <begin position="224"/>
        <end position="408"/>
    </location>
</feature>
<accession>A0A9D4UFE2</accession>
<feature type="region of interest" description="Disordered" evidence="1">
    <location>
        <begin position="131"/>
        <end position="161"/>
    </location>
</feature>